<gene>
    <name evidence="1" type="ORF">MENT_LOCUS50129</name>
</gene>
<evidence type="ECO:0000313" key="2">
    <source>
        <dbReference type="Proteomes" id="UP000580250"/>
    </source>
</evidence>
<sequence>MLELHKLALRWMLKSRIKAILFASIHHGEYRNNYHSNPSCKCIL</sequence>
<proteinExistence type="predicted"/>
<accession>A0A6V7XCK5</accession>
<name>A0A6V7XCK5_MELEN</name>
<comment type="caution">
    <text evidence="1">The sequence shown here is derived from an EMBL/GenBank/DDBJ whole genome shotgun (WGS) entry which is preliminary data.</text>
</comment>
<reference evidence="1 2" key="1">
    <citation type="submission" date="2020-08" db="EMBL/GenBank/DDBJ databases">
        <authorList>
            <person name="Koutsovoulos G."/>
            <person name="Danchin GJ E."/>
        </authorList>
    </citation>
    <scope>NUCLEOTIDE SEQUENCE [LARGE SCALE GENOMIC DNA]</scope>
</reference>
<organism evidence="1 2">
    <name type="scientific">Meloidogyne enterolobii</name>
    <name type="common">Root-knot nematode worm</name>
    <name type="synonym">Meloidogyne mayaguensis</name>
    <dbReference type="NCBI Taxonomy" id="390850"/>
    <lineage>
        <taxon>Eukaryota</taxon>
        <taxon>Metazoa</taxon>
        <taxon>Ecdysozoa</taxon>
        <taxon>Nematoda</taxon>
        <taxon>Chromadorea</taxon>
        <taxon>Rhabditida</taxon>
        <taxon>Tylenchina</taxon>
        <taxon>Tylenchomorpha</taxon>
        <taxon>Tylenchoidea</taxon>
        <taxon>Meloidogynidae</taxon>
        <taxon>Meloidogyninae</taxon>
        <taxon>Meloidogyne</taxon>
    </lineage>
</organism>
<evidence type="ECO:0000313" key="1">
    <source>
        <dbReference type="EMBL" id="CAD2196925.1"/>
    </source>
</evidence>
<dbReference type="Proteomes" id="UP000580250">
    <property type="component" value="Unassembled WGS sequence"/>
</dbReference>
<dbReference type="EMBL" id="CAJEWN010001375">
    <property type="protein sequence ID" value="CAD2196925.1"/>
    <property type="molecule type" value="Genomic_DNA"/>
</dbReference>
<protein>
    <submittedName>
        <fullName evidence="1">Uncharacterized protein</fullName>
    </submittedName>
</protein>
<dbReference type="AlphaFoldDB" id="A0A6V7XCK5"/>